<name>A0AAD7XGD7_9STRA</name>
<sequence>MEALVGSKLVTRSGEVEPTSKVLQGKEVVGLYFSAHWCGPCRGFTPQLAKFYTEIKDAKKFEIVFVSSDRDEASFNEYKDEMPWVALPFEERELKSALSSKYGVRGIPTLVLVDGATGELITKDAREGVSGDRPGFPWRPKSVVEILAAVPELRGKAGPVRTASLAGKHLLVYFSAHWCPPCRGFTPQLATFYNKLKEVEDANFELVFASSDKSAEAFEEYYAEMPWLALPFEARDAKEALSKAYDVAGIPTLVLLGPEVDGKRETITTEARANVADPDGIKTFPNGWKPKPYADVASTISCKGKDINEAKALVVLCELCDPDVQTRCVDALKAVALEAENDADTIFFYATTASDPTVGRIRSLVDLAASADEPTVVVLDIPDNGAYYVAEIPKITTDTLRAFVANPGERKQLG</sequence>
<dbReference type="SUPFAM" id="SSF52833">
    <property type="entry name" value="Thioredoxin-like"/>
    <property type="match status" value="2"/>
</dbReference>
<reference evidence="2" key="1">
    <citation type="submission" date="2023-01" db="EMBL/GenBank/DDBJ databases">
        <title>Metagenome sequencing of chrysophaentin producing Chrysophaeum taylorii.</title>
        <authorList>
            <person name="Davison J."/>
            <person name="Bewley C."/>
        </authorList>
    </citation>
    <scope>NUCLEOTIDE SEQUENCE</scope>
    <source>
        <strain evidence="2">NIES-1699</strain>
    </source>
</reference>
<dbReference type="PANTHER" id="PTHR46472:SF1">
    <property type="entry name" value="NUCLEOREDOXIN"/>
    <property type="match status" value="1"/>
</dbReference>
<organism evidence="2 3">
    <name type="scientific">Chrysophaeum taylorii</name>
    <dbReference type="NCBI Taxonomy" id="2483200"/>
    <lineage>
        <taxon>Eukaryota</taxon>
        <taxon>Sar</taxon>
        <taxon>Stramenopiles</taxon>
        <taxon>Ochrophyta</taxon>
        <taxon>Pelagophyceae</taxon>
        <taxon>Pelagomonadales</taxon>
        <taxon>Pelagomonadaceae</taxon>
        <taxon>Chrysophaeum</taxon>
    </lineage>
</organism>
<accession>A0AAD7XGD7</accession>
<dbReference type="PROSITE" id="PS51352">
    <property type="entry name" value="THIOREDOXIN_2"/>
    <property type="match status" value="1"/>
</dbReference>
<dbReference type="GO" id="GO:0030178">
    <property type="term" value="P:negative regulation of Wnt signaling pathway"/>
    <property type="evidence" value="ECO:0007669"/>
    <property type="project" value="TreeGrafter"/>
</dbReference>
<dbReference type="AlphaFoldDB" id="A0AAD7XGD7"/>
<dbReference type="InterPro" id="IPR012336">
    <property type="entry name" value="Thioredoxin-like_fold"/>
</dbReference>
<dbReference type="Pfam" id="PF13905">
    <property type="entry name" value="Thioredoxin_8"/>
    <property type="match status" value="2"/>
</dbReference>
<dbReference type="GO" id="GO:0004791">
    <property type="term" value="F:thioredoxin-disulfide reductase (NADPH) activity"/>
    <property type="evidence" value="ECO:0007669"/>
    <property type="project" value="TreeGrafter"/>
</dbReference>
<evidence type="ECO:0000313" key="3">
    <source>
        <dbReference type="Proteomes" id="UP001230188"/>
    </source>
</evidence>
<dbReference type="InterPro" id="IPR036249">
    <property type="entry name" value="Thioredoxin-like_sf"/>
</dbReference>
<dbReference type="InterPro" id="IPR017937">
    <property type="entry name" value="Thioredoxin_CS"/>
</dbReference>
<gene>
    <name evidence="2" type="ORF">CTAYLR_005988</name>
</gene>
<feature type="domain" description="Thioredoxin" evidence="1">
    <location>
        <begin position="1"/>
        <end position="155"/>
    </location>
</feature>
<dbReference type="GO" id="GO:0031397">
    <property type="term" value="P:negative regulation of protein ubiquitination"/>
    <property type="evidence" value="ECO:0007669"/>
    <property type="project" value="TreeGrafter"/>
</dbReference>
<dbReference type="InterPro" id="IPR013766">
    <property type="entry name" value="Thioredoxin_domain"/>
</dbReference>
<comment type="caution">
    <text evidence="2">The sequence shown here is derived from an EMBL/GenBank/DDBJ whole genome shotgun (WGS) entry which is preliminary data.</text>
</comment>
<dbReference type="PANTHER" id="PTHR46472">
    <property type="entry name" value="NUCLEOREDOXIN"/>
    <property type="match status" value="1"/>
</dbReference>
<protein>
    <recommendedName>
        <fullName evidence="1">Thioredoxin domain-containing protein</fullName>
    </recommendedName>
</protein>
<evidence type="ECO:0000259" key="1">
    <source>
        <dbReference type="PROSITE" id="PS51352"/>
    </source>
</evidence>
<dbReference type="PROSITE" id="PS00194">
    <property type="entry name" value="THIOREDOXIN_1"/>
    <property type="match status" value="1"/>
</dbReference>
<dbReference type="Gene3D" id="3.40.30.10">
    <property type="entry name" value="Glutaredoxin"/>
    <property type="match status" value="2"/>
</dbReference>
<dbReference type="Proteomes" id="UP001230188">
    <property type="component" value="Unassembled WGS sequence"/>
</dbReference>
<dbReference type="GO" id="GO:0005634">
    <property type="term" value="C:nucleus"/>
    <property type="evidence" value="ECO:0007669"/>
    <property type="project" value="TreeGrafter"/>
</dbReference>
<proteinExistence type="predicted"/>
<dbReference type="EMBL" id="JAQMWT010000679">
    <property type="protein sequence ID" value="KAJ8598288.1"/>
    <property type="molecule type" value="Genomic_DNA"/>
</dbReference>
<evidence type="ECO:0000313" key="2">
    <source>
        <dbReference type="EMBL" id="KAJ8598288.1"/>
    </source>
</evidence>
<keyword evidence="3" id="KW-1185">Reference proteome</keyword>